<sequence length="101" mass="11931">MTNKVIENHMKNLFEELLYECHVRTLEQEEILTKIVKIENEIKEKYPDAWTLFRKLDDLQSSYTAKQEGIVFDLTTHLNKAFLPLMNIDFKNLGGGKTWIN</sequence>
<dbReference type="STRING" id="526218.Sterm_1404"/>
<reference evidence="1 2" key="2">
    <citation type="journal article" date="2010" name="Stand. Genomic Sci.">
        <title>Complete genome sequence of Sebaldella termitidis type strain (NCTC 11300).</title>
        <authorList>
            <person name="Harmon-Smith M."/>
            <person name="Celia L."/>
            <person name="Chertkov O."/>
            <person name="Lapidus A."/>
            <person name="Copeland A."/>
            <person name="Glavina Del Rio T."/>
            <person name="Nolan M."/>
            <person name="Lucas S."/>
            <person name="Tice H."/>
            <person name="Cheng J.F."/>
            <person name="Han C."/>
            <person name="Detter J.C."/>
            <person name="Bruce D."/>
            <person name="Goodwin L."/>
            <person name="Pitluck S."/>
            <person name="Pati A."/>
            <person name="Liolios K."/>
            <person name="Ivanova N."/>
            <person name="Mavromatis K."/>
            <person name="Mikhailova N."/>
            <person name="Chen A."/>
            <person name="Palaniappan K."/>
            <person name="Land M."/>
            <person name="Hauser L."/>
            <person name="Chang Y.J."/>
            <person name="Jeffries C.D."/>
            <person name="Brettin T."/>
            <person name="Goker M."/>
            <person name="Beck B."/>
            <person name="Bristow J."/>
            <person name="Eisen J.A."/>
            <person name="Markowitz V."/>
            <person name="Hugenholtz P."/>
            <person name="Kyrpides N.C."/>
            <person name="Klenk H.P."/>
            <person name="Chen F."/>
        </authorList>
    </citation>
    <scope>NUCLEOTIDE SEQUENCE [LARGE SCALE GENOMIC DNA]</scope>
    <source>
        <strain evidence="2">ATCC 33386 / NCTC 11300</strain>
    </source>
</reference>
<dbReference type="EMBL" id="CP001739">
    <property type="protein sequence ID" value="ACZ08267.1"/>
    <property type="molecule type" value="Genomic_DNA"/>
</dbReference>
<keyword evidence="2" id="KW-1185">Reference proteome</keyword>
<dbReference type="KEGG" id="str:Sterm_1404"/>
<organism evidence="1 2">
    <name type="scientific">Sebaldella termitidis (strain ATCC 33386 / NCTC 11300)</name>
    <dbReference type="NCBI Taxonomy" id="526218"/>
    <lineage>
        <taxon>Bacteria</taxon>
        <taxon>Fusobacteriati</taxon>
        <taxon>Fusobacteriota</taxon>
        <taxon>Fusobacteriia</taxon>
        <taxon>Fusobacteriales</taxon>
        <taxon>Leptotrichiaceae</taxon>
        <taxon>Sebaldella</taxon>
    </lineage>
</organism>
<gene>
    <name evidence="1" type="ordered locus">Sterm_1404</name>
</gene>
<evidence type="ECO:0000313" key="1">
    <source>
        <dbReference type="EMBL" id="ACZ08267.1"/>
    </source>
</evidence>
<accession>D1AHN3</accession>
<proteinExistence type="predicted"/>
<name>D1AHN3_SEBTE</name>
<protein>
    <submittedName>
        <fullName evidence="1">Uncharacterized protein</fullName>
    </submittedName>
</protein>
<dbReference type="HOGENOM" id="CLU_2289704_0_0_0"/>
<dbReference type="AlphaFoldDB" id="D1AHN3"/>
<reference evidence="2" key="1">
    <citation type="submission" date="2009-09" db="EMBL/GenBank/DDBJ databases">
        <title>The complete chromosome of Sebaldella termitidis ATCC 33386.</title>
        <authorList>
            <consortium name="US DOE Joint Genome Institute (JGI-PGF)"/>
            <person name="Lucas S."/>
            <person name="Copeland A."/>
            <person name="Lapidus A."/>
            <person name="Glavina del Rio T."/>
            <person name="Dalin E."/>
            <person name="Tice H."/>
            <person name="Bruce D."/>
            <person name="Goodwin L."/>
            <person name="Pitluck S."/>
            <person name="Kyrpides N."/>
            <person name="Mavromatis K."/>
            <person name="Ivanova N."/>
            <person name="Mikhailova N."/>
            <person name="Sims D."/>
            <person name="Meincke L."/>
            <person name="Brettin T."/>
            <person name="Detter J.C."/>
            <person name="Han C."/>
            <person name="Larimer F."/>
            <person name="Land M."/>
            <person name="Hauser L."/>
            <person name="Markowitz V."/>
            <person name="Cheng J.F."/>
            <person name="Hugenholtz P."/>
            <person name="Woyke T."/>
            <person name="Wu D."/>
            <person name="Eisen J.A."/>
        </authorList>
    </citation>
    <scope>NUCLEOTIDE SEQUENCE [LARGE SCALE GENOMIC DNA]</scope>
    <source>
        <strain evidence="2">ATCC 33386 / NCTC 11300</strain>
    </source>
</reference>
<evidence type="ECO:0000313" key="2">
    <source>
        <dbReference type="Proteomes" id="UP000000845"/>
    </source>
</evidence>
<dbReference type="Proteomes" id="UP000000845">
    <property type="component" value="Chromosome"/>
</dbReference>
<dbReference type="RefSeq" id="WP_012860863.1">
    <property type="nucleotide sequence ID" value="NC_013517.1"/>
</dbReference>